<gene>
    <name evidence="2" type="ORF">SAMN04489864_10269</name>
</gene>
<keyword evidence="1" id="KW-0472">Membrane</keyword>
<dbReference type="Pfam" id="PF17319">
    <property type="entry name" value="DUF5362"/>
    <property type="match status" value="1"/>
</dbReference>
<accession>A0A1I2UHX9</accession>
<keyword evidence="3" id="KW-1185">Reference proteome</keyword>
<sequence>MENSEETNEQQNIPQLIITEDIRSYLYDMAKWANFLAIVGFVIAGFMIIASFTIGAAMSTNPELSALMASSALSPIGFTIFCLAYSFAIFYPSLLLFKYSTKAKLGVLYGEQASLNEAFSKLKSLFKYWGIITMIFIVLYVMLMVLSAFSR</sequence>
<evidence type="ECO:0000256" key="1">
    <source>
        <dbReference type="SAM" id="Phobius"/>
    </source>
</evidence>
<dbReference type="STRING" id="414048.SAMN04489864_10269"/>
<feature type="transmembrane region" description="Helical" evidence="1">
    <location>
        <begin position="128"/>
        <end position="149"/>
    </location>
</feature>
<keyword evidence="1" id="KW-0812">Transmembrane</keyword>
<protein>
    <submittedName>
        <fullName evidence="2">Uncharacterized protein</fullName>
    </submittedName>
</protein>
<dbReference type="InterPro" id="IPR035287">
    <property type="entry name" value="DUF5362"/>
</dbReference>
<feature type="transmembrane region" description="Helical" evidence="1">
    <location>
        <begin position="76"/>
        <end position="97"/>
    </location>
</feature>
<evidence type="ECO:0000313" key="3">
    <source>
        <dbReference type="Proteomes" id="UP000199666"/>
    </source>
</evidence>
<dbReference type="OrthoDB" id="1121797at2"/>
<organism evidence="2 3">
    <name type="scientific">Pedobacter insulae</name>
    <dbReference type="NCBI Taxonomy" id="414048"/>
    <lineage>
        <taxon>Bacteria</taxon>
        <taxon>Pseudomonadati</taxon>
        <taxon>Bacteroidota</taxon>
        <taxon>Sphingobacteriia</taxon>
        <taxon>Sphingobacteriales</taxon>
        <taxon>Sphingobacteriaceae</taxon>
        <taxon>Pedobacter</taxon>
    </lineage>
</organism>
<name>A0A1I2UHX9_9SPHI</name>
<proteinExistence type="predicted"/>
<dbReference type="Proteomes" id="UP000199666">
    <property type="component" value="Unassembled WGS sequence"/>
</dbReference>
<dbReference type="AlphaFoldDB" id="A0A1I2UHX9"/>
<dbReference type="EMBL" id="FOPP01000002">
    <property type="protein sequence ID" value="SFG74436.1"/>
    <property type="molecule type" value="Genomic_DNA"/>
</dbReference>
<reference evidence="2 3" key="1">
    <citation type="submission" date="2016-10" db="EMBL/GenBank/DDBJ databases">
        <authorList>
            <person name="de Groot N.N."/>
        </authorList>
    </citation>
    <scope>NUCLEOTIDE SEQUENCE [LARGE SCALE GENOMIC DNA]</scope>
    <source>
        <strain evidence="2 3">DSM 18684</strain>
    </source>
</reference>
<dbReference type="RefSeq" id="WP_090992133.1">
    <property type="nucleotide sequence ID" value="NZ_FOPP01000002.1"/>
</dbReference>
<feature type="transmembrane region" description="Helical" evidence="1">
    <location>
        <begin position="32"/>
        <end position="56"/>
    </location>
</feature>
<evidence type="ECO:0000313" key="2">
    <source>
        <dbReference type="EMBL" id="SFG74436.1"/>
    </source>
</evidence>
<keyword evidence="1" id="KW-1133">Transmembrane helix</keyword>